<proteinExistence type="predicted"/>
<evidence type="ECO:0000313" key="5">
    <source>
        <dbReference type="Proteomes" id="UP000822476"/>
    </source>
</evidence>
<keyword evidence="1" id="KW-0479">Metal-binding</keyword>
<feature type="region of interest" description="Disordered" evidence="2">
    <location>
        <begin position="895"/>
        <end position="936"/>
    </location>
</feature>
<reference evidence="4" key="1">
    <citation type="submission" date="2019-07" db="EMBL/GenBank/DDBJ databases">
        <title>Annotation for the trematode Paragonimus miyazaki's.</title>
        <authorList>
            <person name="Choi Y.-J."/>
        </authorList>
    </citation>
    <scope>NUCLEOTIDE SEQUENCE</scope>
    <source>
        <strain evidence="4">Japan</strain>
    </source>
</reference>
<organism evidence="4 5">
    <name type="scientific">Paragonimus skrjabini miyazakii</name>
    <dbReference type="NCBI Taxonomy" id="59628"/>
    <lineage>
        <taxon>Eukaryota</taxon>
        <taxon>Metazoa</taxon>
        <taxon>Spiralia</taxon>
        <taxon>Lophotrochozoa</taxon>
        <taxon>Platyhelminthes</taxon>
        <taxon>Trematoda</taxon>
        <taxon>Digenea</taxon>
        <taxon>Plagiorchiida</taxon>
        <taxon>Troglotremata</taxon>
        <taxon>Troglotrematidae</taxon>
        <taxon>Paragonimus</taxon>
    </lineage>
</organism>
<dbReference type="EMBL" id="JTDE01022164">
    <property type="protein sequence ID" value="KAF7231989.1"/>
    <property type="molecule type" value="Genomic_DNA"/>
</dbReference>
<feature type="compositionally biased region" description="Low complexity" evidence="2">
    <location>
        <begin position="445"/>
        <end position="456"/>
    </location>
</feature>
<dbReference type="Proteomes" id="UP000822476">
    <property type="component" value="Unassembled WGS sequence"/>
</dbReference>
<feature type="region of interest" description="Disordered" evidence="2">
    <location>
        <begin position="786"/>
        <end position="818"/>
    </location>
</feature>
<accession>A0A8S9Y8C0</accession>
<sequence>MSVESDQVKTIRPVVNSVPRNDLAPLVLKLQLPAHPTICPTQLPSPLTLCTLISAPKPPSSLPPALISKEAIRWPGKQQQQHPPAPTHFLNAQSSVHSDPKALRILSSTSLNQQTRFGSSTTSNPLQPLHIDLTSSDLPVVTGCPTSISTPVMHSSVQATLFAPFPVPPALFTHSTASPTVLHVPVLHNFRQPLPASAGVGEKFMHQSALIDRPRFQWCPSQLPLIPSKAISSSVRPGTSPNTQSSGWQMGHTLCNLLTSSSDSACNRVGFADVLPAVSHFGGLSVSTDIPMLLTEQTKRVDGSGFRCDHCSFTASRFDRVTRHMRRRHTRESTSSPSVSGFAPCVSSAAEKSSSDVPLVSLTVSLAPDSTVASSDCFIDSISGFSRSHTNISHQTAKLLVTEPVISSSFPVSPTPLPFIQSVSSTVTLLPKRLVLETDQPNEISVSSPRSNSPPSERNQNLEDIDPFCIPSVGGVWFREQCSFSSNEDRSFTKQAMDTFLDQKECASEDRPPDAEWPTDLDRSGSELDHEAAALLNSSFSSLDNLTVKQSSHEVMPPTSSITINVAVDVCLDQQSIPIGEQLVAASALVNGHTATSPDISNTPHLTDGIGEFCVDPLMVVQQSDVSSDKPPSANCQTKTANVPASLVTAAALDNVNPSNGLHHVTPHENVSEIPSDISSAMRLSPLVTSPANDICASSSSNQSANVDSSHSYFYANTKVLQQPSPNPPSSSACSSLATSSLSDDDDLLFMGFDHAGKTAVKRLYYCKACRRDPFVTMCTHHTNLERSGTCDQRPHTKPERSPSLARTKRLRSVSVSAPPSHFEKKVIQPVCLETTLPSSLHVLGSSAASTTLDMQAGSTLSETRMDYTGNDTVVTPGPFVLLTKEHNYSINYDTAQLSPGRSSPPVTLSERKRCRRKSPLRPLPPDPTDTLCLSPSPSTVVDLISADHAISSSADKSVFVDTMLTSDSMTQTNVKSVQVVDISTPSKKSTRLTRSISCHMTSERKASEKPSSNGLFIAPSQATSLVRRRITPKLSAPTHVANPLDSLPDPNAEMDPKTRIMVDRSTGELFVDGQPLRKLVPSVKFPKPHPFPGLSSKMISRSPRRPLKRWSIPSRKPSRRRNRSKSPKVVRRAPTKRPSTSRCQPKSTLTTDPQYPNHQLPAVSSQAPFFPVSVFIPSLIRAPYSPIHARPFFAPLVNRAPI</sequence>
<dbReference type="PROSITE" id="PS50157">
    <property type="entry name" value="ZINC_FINGER_C2H2_2"/>
    <property type="match status" value="1"/>
</dbReference>
<dbReference type="InterPro" id="IPR013087">
    <property type="entry name" value="Znf_C2H2_type"/>
</dbReference>
<feature type="compositionally biased region" description="Basic residues" evidence="2">
    <location>
        <begin position="1117"/>
        <end position="1136"/>
    </location>
</feature>
<evidence type="ECO:0000256" key="2">
    <source>
        <dbReference type="SAM" id="MobiDB-lite"/>
    </source>
</evidence>
<name>A0A8S9Y8C0_9TREM</name>
<keyword evidence="1" id="KW-0862">Zinc</keyword>
<gene>
    <name evidence="4" type="ORF">EG68_07962</name>
</gene>
<protein>
    <recommendedName>
        <fullName evidence="3">C2H2-type domain-containing protein</fullName>
    </recommendedName>
</protein>
<evidence type="ECO:0000259" key="3">
    <source>
        <dbReference type="PROSITE" id="PS50157"/>
    </source>
</evidence>
<feature type="domain" description="C2H2-type" evidence="3">
    <location>
        <begin position="306"/>
        <end position="334"/>
    </location>
</feature>
<feature type="region of interest" description="Disordered" evidence="2">
    <location>
        <begin position="505"/>
        <end position="525"/>
    </location>
</feature>
<keyword evidence="5" id="KW-1185">Reference proteome</keyword>
<feature type="compositionally biased region" description="Polar residues" evidence="2">
    <location>
        <begin position="1138"/>
        <end position="1161"/>
    </location>
</feature>
<dbReference type="GO" id="GO:0008270">
    <property type="term" value="F:zinc ion binding"/>
    <property type="evidence" value="ECO:0007669"/>
    <property type="project" value="UniProtKB-KW"/>
</dbReference>
<dbReference type="OrthoDB" id="6271801at2759"/>
<dbReference type="AlphaFoldDB" id="A0A8S9Y8C0"/>
<evidence type="ECO:0000256" key="1">
    <source>
        <dbReference type="PROSITE-ProRule" id="PRU00042"/>
    </source>
</evidence>
<evidence type="ECO:0000313" key="4">
    <source>
        <dbReference type="EMBL" id="KAF7231989.1"/>
    </source>
</evidence>
<feature type="region of interest" description="Disordered" evidence="2">
    <location>
        <begin position="75"/>
        <end position="94"/>
    </location>
</feature>
<feature type="region of interest" description="Disordered" evidence="2">
    <location>
        <begin position="1082"/>
        <end position="1161"/>
    </location>
</feature>
<feature type="region of interest" description="Disordered" evidence="2">
    <location>
        <begin position="440"/>
        <end position="466"/>
    </location>
</feature>
<comment type="caution">
    <text evidence="4">The sequence shown here is derived from an EMBL/GenBank/DDBJ whole genome shotgun (WGS) entry which is preliminary data.</text>
</comment>
<keyword evidence="1" id="KW-0863">Zinc-finger</keyword>
<feature type="compositionally biased region" description="Polar residues" evidence="2">
    <location>
        <begin position="895"/>
        <end position="907"/>
    </location>
</feature>